<keyword evidence="3" id="KW-1185">Reference proteome</keyword>
<dbReference type="GeneID" id="26252415"/>
<accession>W7EEK1</accession>
<evidence type="ECO:0000256" key="1">
    <source>
        <dbReference type="SAM" id="MobiDB-lite"/>
    </source>
</evidence>
<sequence length="269" mass="28134">MADKQQGAANDRLRPPTAETLVMVDWGGVAARKPLDGMAVGCMAGNRSMLTRHGMRLSTAARRGGKHHETTDNGGVGAGSRVVEGSRRAAGSTNQRPGGRLGAQCTRPRSAAAMEAALGGLSLHWHTTAGGLDCAPSVCVCVCVCECVCVCVVEGVCAPCYTTSRLLAAMQAVGSHGQCFRRRLCPSHRHHRSGTRPARRAACTCNGGRGSDEHAHGGWVAPLMRAMMQHQQGLPCETGLATRRASEAGGQQPADSEHSECALPRPTPP</sequence>
<proteinExistence type="predicted"/>
<organism evidence="2 3">
    <name type="scientific">Bipolaris victoriae (strain FI3)</name>
    <name type="common">Victoria blight of oats agent</name>
    <name type="synonym">Cochliobolus victoriae</name>
    <dbReference type="NCBI Taxonomy" id="930091"/>
    <lineage>
        <taxon>Eukaryota</taxon>
        <taxon>Fungi</taxon>
        <taxon>Dikarya</taxon>
        <taxon>Ascomycota</taxon>
        <taxon>Pezizomycotina</taxon>
        <taxon>Dothideomycetes</taxon>
        <taxon>Pleosporomycetidae</taxon>
        <taxon>Pleosporales</taxon>
        <taxon>Pleosporineae</taxon>
        <taxon>Pleosporaceae</taxon>
        <taxon>Bipolaris</taxon>
    </lineage>
</organism>
<protein>
    <submittedName>
        <fullName evidence="2">Uncharacterized protein</fullName>
    </submittedName>
</protein>
<feature type="region of interest" description="Disordered" evidence="1">
    <location>
        <begin position="242"/>
        <end position="269"/>
    </location>
</feature>
<dbReference type="EMBL" id="KI968808">
    <property type="protein sequence ID" value="EUN22572.1"/>
    <property type="molecule type" value="Genomic_DNA"/>
</dbReference>
<reference evidence="2 3" key="1">
    <citation type="journal article" date="2013" name="PLoS Genet.">
        <title>Comparative genome structure, secondary metabolite, and effector coding capacity across Cochliobolus pathogens.</title>
        <authorList>
            <person name="Condon B.J."/>
            <person name="Leng Y."/>
            <person name="Wu D."/>
            <person name="Bushley K.E."/>
            <person name="Ohm R.A."/>
            <person name="Otillar R."/>
            <person name="Martin J."/>
            <person name="Schackwitz W."/>
            <person name="Grimwood J."/>
            <person name="MohdZainudin N."/>
            <person name="Xue C."/>
            <person name="Wang R."/>
            <person name="Manning V.A."/>
            <person name="Dhillon B."/>
            <person name="Tu Z.J."/>
            <person name="Steffenson B.J."/>
            <person name="Salamov A."/>
            <person name="Sun H."/>
            <person name="Lowry S."/>
            <person name="LaButti K."/>
            <person name="Han J."/>
            <person name="Copeland A."/>
            <person name="Lindquist E."/>
            <person name="Barry K."/>
            <person name="Schmutz J."/>
            <person name="Baker S.E."/>
            <person name="Ciuffetti L.M."/>
            <person name="Grigoriev I.V."/>
            <person name="Zhong S."/>
            <person name="Turgeon B.G."/>
        </authorList>
    </citation>
    <scope>NUCLEOTIDE SEQUENCE [LARGE SCALE GENOMIC DNA]</scope>
    <source>
        <strain evidence="2 3">FI3</strain>
    </source>
</reference>
<dbReference type="RefSeq" id="XP_014552113.1">
    <property type="nucleotide sequence ID" value="XM_014696627.1"/>
</dbReference>
<dbReference type="Proteomes" id="UP000054337">
    <property type="component" value="Unassembled WGS sequence"/>
</dbReference>
<name>W7EEK1_BIPV3</name>
<evidence type="ECO:0000313" key="2">
    <source>
        <dbReference type="EMBL" id="EUN22572.1"/>
    </source>
</evidence>
<evidence type="ECO:0000313" key="3">
    <source>
        <dbReference type="Proteomes" id="UP000054337"/>
    </source>
</evidence>
<gene>
    <name evidence="2" type="ORF">COCVIDRAFT_19747</name>
</gene>
<feature type="region of interest" description="Disordered" evidence="1">
    <location>
        <begin position="59"/>
        <end position="80"/>
    </location>
</feature>
<dbReference type="AlphaFoldDB" id="W7EEK1"/>
<dbReference type="HOGENOM" id="CLU_1049674_0_0_1"/>